<dbReference type="InterPro" id="IPR036770">
    <property type="entry name" value="Ankyrin_rpt-contain_sf"/>
</dbReference>
<evidence type="ECO:0000313" key="4">
    <source>
        <dbReference type="Proteomes" id="UP000236749"/>
    </source>
</evidence>
<dbReference type="Pfam" id="PF13857">
    <property type="entry name" value="Ank_5"/>
    <property type="match status" value="1"/>
</dbReference>
<name>L7Y7D2_9VIRU</name>
<organism evidence="3 4">
    <name type="scientific">Megavirus lba</name>
    <dbReference type="NCBI Taxonomy" id="1235314"/>
    <lineage>
        <taxon>Viruses</taxon>
        <taxon>Varidnaviria</taxon>
        <taxon>Bamfordvirae</taxon>
        <taxon>Nucleocytoviricota</taxon>
        <taxon>Megaviricetes</taxon>
        <taxon>Imitervirales</taxon>
        <taxon>Mimiviridae</taxon>
        <taxon>Megamimivirinae</taxon>
        <taxon>Megavirus</taxon>
        <taxon>Megavirus chilense</taxon>
    </lineage>
</organism>
<dbReference type="InterPro" id="IPR002110">
    <property type="entry name" value="Ankyrin_rpt"/>
</dbReference>
<accession>L7Y7D2</accession>
<sequence>MNLINILNSNNSNKLYLVKKCRHKSINYQDSEGNTALTIACKYGNTADYLEIIKILLNHKDNIDHLSKKNKRSLIIACQFSNTTSNIKTVELLLDHGFDIDYTDKQGMTALMIACRYSNTTSNIETIKLLLNRGANINVQAKSGWTALMSASVFTRTDSNIETVKLLLDQGANLESINKHSYSVLTFVCRYSDSTSNTETLKLLLEKSAKVNIINKYRENLLMVACKYSTIETIEILLQHNVKVNYSGRYDWTPLKLAIKYAKSQNVVNVVKLLIKYGANVNYPTEDDSFQSVLDLAIKYNPIIIDLLLKSGINVNINNRGIDPWSLIKIYENIVNPDTDNDSSEGNCMKIYKNTSGQNINNNPLKNQINVNVLDIYYDLVKNGVNINIQDSDGLTALMLASKHYDINLIKILLDIGCDYNITDKYGQCIQSYLKYDDNKKCNHIINTINNVKLYMREIHSNINLTSNQLLYRPNSIRAKLISMNWHINQDTIHDISTDNHLYNYFGIYDTTSLIEKVRDNIKYMD</sequence>
<gene>
    <name evidence="3" type="ORF">LBA_01000</name>
</gene>
<dbReference type="InterPro" id="IPR051165">
    <property type="entry name" value="Multifunctional_ANK_Repeat"/>
</dbReference>
<proteinExistence type="predicted"/>
<dbReference type="SMART" id="SM00248">
    <property type="entry name" value="ANK"/>
    <property type="match status" value="9"/>
</dbReference>
<dbReference type="PANTHER" id="PTHR24123">
    <property type="entry name" value="ANKYRIN REPEAT-CONTAINING"/>
    <property type="match status" value="1"/>
</dbReference>
<evidence type="ECO:0000256" key="1">
    <source>
        <dbReference type="ARBA" id="ARBA00022737"/>
    </source>
</evidence>
<dbReference type="PANTHER" id="PTHR24123:SF33">
    <property type="entry name" value="PROTEIN HOS4"/>
    <property type="match status" value="1"/>
</dbReference>
<dbReference type="Pfam" id="PF00023">
    <property type="entry name" value="Ank"/>
    <property type="match status" value="1"/>
</dbReference>
<dbReference type="PROSITE" id="PS50088">
    <property type="entry name" value="ANK_REPEAT"/>
    <property type="match status" value="5"/>
</dbReference>
<dbReference type="Proteomes" id="UP000236749">
    <property type="component" value="Segment"/>
</dbReference>
<dbReference type="Gene3D" id="1.25.40.20">
    <property type="entry name" value="Ankyrin repeat-containing domain"/>
    <property type="match status" value="3"/>
</dbReference>
<dbReference type="SUPFAM" id="SSF48403">
    <property type="entry name" value="Ankyrin repeat"/>
    <property type="match status" value="2"/>
</dbReference>
<reference evidence="3 4" key="1">
    <citation type="journal article" date="2013" name="Clin. Infect. Dis.">
        <title>First isolation of Mimivirus in a patient with pneumonia.</title>
        <authorList>
            <person name="Saadi H."/>
            <person name="Pagnier I."/>
            <person name="Colson P."/>
            <person name="Cherif J.K."/>
            <person name="Beji M."/>
            <person name="Boughalmi M."/>
            <person name="Azza S."/>
            <person name="Armstrong N."/>
            <person name="Robert C."/>
            <person name="Fournous G."/>
            <person name="La Scola B."/>
            <person name="Raoult D."/>
        </authorList>
    </citation>
    <scope>NUCLEOTIDE SEQUENCE [LARGE SCALE GENOMIC DNA]</scope>
    <source>
        <strain evidence="3">LBA111</strain>
    </source>
</reference>
<dbReference type="EMBL" id="JX885207">
    <property type="protein sequence ID" value="AGD92918.1"/>
    <property type="molecule type" value="Genomic_DNA"/>
</dbReference>
<keyword evidence="1" id="KW-0677">Repeat</keyword>
<dbReference type="PROSITE" id="PS50297">
    <property type="entry name" value="ANK_REP_REGION"/>
    <property type="match status" value="3"/>
</dbReference>
<evidence type="ECO:0000313" key="3">
    <source>
        <dbReference type="EMBL" id="AGD92918.1"/>
    </source>
</evidence>
<evidence type="ECO:0000256" key="2">
    <source>
        <dbReference type="ARBA" id="ARBA00023043"/>
    </source>
</evidence>
<protein>
    <submittedName>
        <fullName evidence="3">Putative ankyrin repeat protein</fullName>
    </submittedName>
</protein>
<keyword evidence="2" id="KW-0040">ANK repeat</keyword>
<dbReference type="Pfam" id="PF12796">
    <property type="entry name" value="Ank_2"/>
    <property type="match status" value="2"/>
</dbReference>